<name>H9UJE1_SPIAZ</name>
<evidence type="ECO:0000313" key="2">
    <source>
        <dbReference type="EMBL" id="AFG37634.1"/>
    </source>
</evidence>
<reference evidence="3" key="1">
    <citation type="journal article" date="2013" name="Stand. Genomic Sci.">
        <title>Complete genome sequence of the halophilic bacterium Spirochaeta africana type strain (Z-7692(T)) from the alkaline Lake Magadi in the East African Rift.</title>
        <authorList>
            <person name="Liolos K."/>
            <person name="Abt B."/>
            <person name="Scheuner C."/>
            <person name="Teshima H."/>
            <person name="Held B."/>
            <person name="Lapidus A."/>
            <person name="Nolan M."/>
            <person name="Lucas S."/>
            <person name="Deshpande S."/>
            <person name="Cheng J.F."/>
            <person name="Tapia R."/>
            <person name="Goodwin L.A."/>
            <person name="Pitluck S."/>
            <person name="Pagani I."/>
            <person name="Ivanova N."/>
            <person name="Mavromatis K."/>
            <person name="Mikhailova N."/>
            <person name="Huntemann M."/>
            <person name="Pati A."/>
            <person name="Chen A."/>
            <person name="Palaniappan K."/>
            <person name="Land M."/>
            <person name="Rohde M."/>
            <person name="Tindall B.J."/>
            <person name="Detter J.C."/>
            <person name="Goker M."/>
            <person name="Bristow J."/>
            <person name="Eisen J.A."/>
            <person name="Markowitz V."/>
            <person name="Hugenholtz P."/>
            <person name="Woyke T."/>
            <person name="Klenk H.P."/>
            <person name="Kyrpides N.C."/>
        </authorList>
    </citation>
    <scope>NUCLEOTIDE SEQUENCE</scope>
    <source>
        <strain evidence="3">ATCC 700263 / DSM 8902 / Z-7692</strain>
    </source>
</reference>
<keyword evidence="3" id="KW-1185">Reference proteome</keyword>
<dbReference type="AlphaFoldDB" id="H9UJE1"/>
<dbReference type="EMBL" id="CP003282">
    <property type="protein sequence ID" value="AFG37634.1"/>
    <property type="molecule type" value="Genomic_DNA"/>
</dbReference>
<dbReference type="KEGG" id="sfc:Spiaf_1575"/>
<sequence length="76" mass="8448">MAQQTKKKTPVRQPQQVERATAAPTETPEKPSRKKIEIELLKVWASPDGIRRPGDTVEVSETVADKLERAGAGRRV</sequence>
<dbReference type="STRING" id="889378.Spiaf_1575"/>
<gene>
    <name evidence="2" type="ordered locus">Spiaf_1575</name>
</gene>
<dbReference type="HOGENOM" id="CLU_2652634_0_0_12"/>
<organism evidence="2 3">
    <name type="scientific">Spirochaeta africana (strain ATCC 700263 / DSM 8902 / Z-7692)</name>
    <dbReference type="NCBI Taxonomy" id="889378"/>
    <lineage>
        <taxon>Bacteria</taxon>
        <taxon>Pseudomonadati</taxon>
        <taxon>Spirochaetota</taxon>
        <taxon>Spirochaetia</taxon>
        <taxon>Spirochaetales</taxon>
        <taxon>Spirochaetaceae</taxon>
        <taxon>Spirochaeta</taxon>
    </lineage>
</organism>
<dbReference type="PATRIC" id="fig|889378.3.peg.1567"/>
<proteinExistence type="predicted"/>
<accession>H9UJE1</accession>
<evidence type="ECO:0000256" key="1">
    <source>
        <dbReference type="SAM" id="MobiDB-lite"/>
    </source>
</evidence>
<feature type="compositionally biased region" description="Basic residues" evidence="1">
    <location>
        <begin position="1"/>
        <end position="10"/>
    </location>
</feature>
<dbReference type="Proteomes" id="UP000007383">
    <property type="component" value="Chromosome"/>
</dbReference>
<evidence type="ECO:0000313" key="3">
    <source>
        <dbReference type="Proteomes" id="UP000007383"/>
    </source>
</evidence>
<feature type="region of interest" description="Disordered" evidence="1">
    <location>
        <begin position="1"/>
        <end position="34"/>
    </location>
</feature>
<protein>
    <submittedName>
        <fullName evidence="2">Uncharacterized protein</fullName>
    </submittedName>
</protein>
<dbReference type="RefSeq" id="WP_014455617.1">
    <property type="nucleotide sequence ID" value="NC_017098.1"/>
</dbReference>